<dbReference type="InterPro" id="IPR023631">
    <property type="entry name" value="Amidase_dom"/>
</dbReference>
<gene>
    <name evidence="2" type="primary">gatA</name>
    <name evidence="2" type="ORF">A353_054</name>
</gene>
<feature type="domain" description="Amidase" evidence="1">
    <location>
        <begin position="25"/>
        <end position="434"/>
    </location>
</feature>
<dbReference type="STRING" id="1202538.A353_054"/>
<dbReference type="PANTHER" id="PTHR11895:SF151">
    <property type="entry name" value="GLUTAMYL-TRNA(GLN) AMIDOTRANSFERASE SUBUNIT A"/>
    <property type="match status" value="1"/>
</dbReference>
<keyword evidence="2" id="KW-0808">Transferase</keyword>
<dbReference type="InterPro" id="IPR020556">
    <property type="entry name" value="Amidase_CS"/>
</dbReference>
<dbReference type="KEGG" id="crh:A353_054"/>
<name>J3YPZ4_CARRU</name>
<protein>
    <submittedName>
        <fullName evidence="2">Aspartyl/glutamyl-tRNA amidotransferase A subunit</fullName>
    </submittedName>
</protein>
<accession>J3YPZ4</accession>
<dbReference type="InterPro" id="IPR000120">
    <property type="entry name" value="Amidase"/>
</dbReference>
<dbReference type="PATRIC" id="fig|1202538.3.peg.48"/>
<dbReference type="EMBL" id="CP003543">
    <property type="protein sequence ID" value="AFP83903.1"/>
    <property type="molecule type" value="Genomic_DNA"/>
</dbReference>
<dbReference type="Proteomes" id="UP000003934">
    <property type="component" value="Chromosome"/>
</dbReference>
<dbReference type="AlphaFoldDB" id="J3YPZ4"/>
<dbReference type="OrthoDB" id="8872210at2"/>
<dbReference type="HOGENOM" id="CLU_009600_7_6_6"/>
<organism evidence="2 3">
    <name type="scientific">Candidatus Carsonella ruddii HC isolate Thao2000</name>
    <dbReference type="NCBI Taxonomy" id="1202538"/>
    <lineage>
        <taxon>Bacteria</taxon>
        <taxon>Pseudomonadati</taxon>
        <taxon>Pseudomonadota</taxon>
        <taxon>Gammaproteobacteria</taxon>
        <taxon>Oceanospirillales</taxon>
        <taxon>Halomonadaceae</taxon>
        <taxon>Zymobacter group</taxon>
        <taxon>Candidatus Carsonella</taxon>
    </lineage>
</organism>
<evidence type="ECO:0000313" key="2">
    <source>
        <dbReference type="EMBL" id="AFP83903.1"/>
    </source>
</evidence>
<dbReference type="GO" id="GO:0016740">
    <property type="term" value="F:transferase activity"/>
    <property type="evidence" value="ECO:0007669"/>
    <property type="project" value="UniProtKB-KW"/>
</dbReference>
<dbReference type="PANTHER" id="PTHR11895">
    <property type="entry name" value="TRANSAMIDASE"/>
    <property type="match status" value="1"/>
</dbReference>
<reference evidence="2 3" key="1">
    <citation type="journal article" date="2012" name="Mol. Biol. Evol.">
        <title>Genome reduction and co-evolution between the primary and secondary bacterial symbionts of psyllids.</title>
        <authorList>
            <person name="Sloan D.B."/>
            <person name="Moran N.A."/>
        </authorList>
    </citation>
    <scope>NUCLEOTIDE SEQUENCE [LARGE SCALE GENOMIC DNA]</scope>
    <source>
        <strain evidence="2 3">HC</strain>
    </source>
</reference>
<dbReference type="GeneID" id="67454596"/>
<sequence length="449" mass="52390">MNYLCKIGIKKIYILLKNKIISNYELVKNCLNNLYKLKNKNNFNIEIFFKESLNFAKKNDKENKINIPISIKNIFSIKNKFLTCNSNLLKKYKSKYDSYIIKKIKKNNFNILSIDNCDEFCVGGNGLNNCLNYNIYNKKFISGGSSSGSSTNISFGGNLISIGSDTGGSIRTPSSYLNIIGFKPTNGSISRYGMVSYSSYLDNCSIISNNVEDCIFLFKLLKNKNIDLYSNINYFKINKKKKIISIIDYKEFYIENEYIDIFNNIIFNFEKLNFNLNKINLNLKSFLNIYDSISSKEFYSNSSKFDGIKFGFKKKIYKNINDFIKLNRIFSNKTKLKILKGYNYLQNNNFKINEIKEMKKIFEKIFLNSDFLILPTNIKHFKIKDNKFNDLIDVFTTFSNILGYPSINIRSKLKNHLPIGFQIISNKNFDNDLLNIAFLYENILYKNYV</sequence>
<dbReference type="RefSeq" id="WP_014887203.1">
    <property type="nucleotide sequence ID" value="NC_018416.1"/>
</dbReference>
<keyword evidence="3" id="KW-1185">Reference proteome</keyword>
<dbReference type="InterPro" id="IPR036928">
    <property type="entry name" value="AS_sf"/>
</dbReference>
<dbReference type="Pfam" id="PF01425">
    <property type="entry name" value="Amidase"/>
    <property type="match status" value="1"/>
</dbReference>
<proteinExistence type="predicted"/>
<dbReference type="Gene3D" id="3.90.1300.10">
    <property type="entry name" value="Amidase signature (AS) domain"/>
    <property type="match status" value="1"/>
</dbReference>
<dbReference type="SUPFAM" id="SSF75304">
    <property type="entry name" value="Amidase signature (AS) enzymes"/>
    <property type="match status" value="1"/>
</dbReference>
<evidence type="ECO:0000259" key="1">
    <source>
        <dbReference type="Pfam" id="PF01425"/>
    </source>
</evidence>
<evidence type="ECO:0000313" key="3">
    <source>
        <dbReference type="Proteomes" id="UP000003934"/>
    </source>
</evidence>
<dbReference type="PROSITE" id="PS00571">
    <property type="entry name" value="AMIDASES"/>
    <property type="match status" value="1"/>
</dbReference>